<reference evidence="1 2" key="1">
    <citation type="journal article" date="2021" name="ISME Commun">
        <title>Automated analysis of genomic sequences facilitates high-throughput and comprehensive description of bacteria.</title>
        <authorList>
            <person name="Hitch T.C.A."/>
        </authorList>
    </citation>
    <scope>NUCLEOTIDE SEQUENCE [LARGE SCALE GENOMIC DNA]</scope>
    <source>
        <strain evidence="1 2">Sanger_34</strain>
    </source>
</reference>
<dbReference type="Pfam" id="PF02283">
    <property type="entry name" value="CobU"/>
    <property type="match status" value="1"/>
</dbReference>
<gene>
    <name evidence="1" type="ORF">OCV66_13235</name>
</gene>
<organism evidence="1 2">
    <name type="scientific">Agathobaculum ammoniilyticum</name>
    <dbReference type="NCBI Taxonomy" id="2981778"/>
    <lineage>
        <taxon>Bacteria</taxon>
        <taxon>Bacillati</taxon>
        <taxon>Bacillota</taxon>
        <taxon>Clostridia</taxon>
        <taxon>Eubacteriales</taxon>
        <taxon>Butyricicoccaceae</taxon>
        <taxon>Agathobaculum</taxon>
    </lineage>
</organism>
<sequence>MTVLLIGGAHQGKAALAARLYPNLPLVTGLHVRVRDELDAGRDPMALLGGLRGCAVTCDEVGCGIVPMDRADETWREAAGRLCCALAAEADAVVRVTAGLPQYIKGERPCI</sequence>
<dbReference type="EMBL" id="JAOQJE010000014">
    <property type="protein sequence ID" value="MCU6790048.1"/>
    <property type="molecule type" value="Genomic_DNA"/>
</dbReference>
<dbReference type="InterPro" id="IPR027417">
    <property type="entry name" value="P-loop_NTPase"/>
</dbReference>
<keyword evidence="2" id="KW-1185">Reference proteome</keyword>
<keyword evidence="1" id="KW-0418">Kinase</keyword>
<dbReference type="InterPro" id="IPR003203">
    <property type="entry name" value="CobU/CobP"/>
</dbReference>
<comment type="caution">
    <text evidence="1">The sequence shown here is derived from an EMBL/GenBank/DDBJ whole genome shotgun (WGS) entry which is preliminary data.</text>
</comment>
<evidence type="ECO:0000313" key="2">
    <source>
        <dbReference type="Proteomes" id="UP001652397"/>
    </source>
</evidence>
<keyword evidence="1" id="KW-0548">Nucleotidyltransferase</keyword>
<dbReference type="Gene3D" id="3.40.50.300">
    <property type="entry name" value="P-loop containing nucleotide triphosphate hydrolases"/>
    <property type="match status" value="1"/>
</dbReference>
<dbReference type="Proteomes" id="UP001652397">
    <property type="component" value="Unassembled WGS sequence"/>
</dbReference>
<evidence type="ECO:0000313" key="1">
    <source>
        <dbReference type="EMBL" id="MCU6790048.1"/>
    </source>
</evidence>
<accession>A0ABT2U604</accession>
<dbReference type="GO" id="GO:0016779">
    <property type="term" value="F:nucleotidyltransferase activity"/>
    <property type="evidence" value="ECO:0007669"/>
    <property type="project" value="UniProtKB-KW"/>
</dbReference>
<name>A0ABT2U604_9FIRM</name>
<dbReference type="SUPFAM" id="SSF52540">
    <property type="entry name" value="P-loop containing nucleoside triphosphate hydrolases"/>
    <property type="match status" value="1"/>
</dbReference>
<protein>
    <submittedName>
        <fullName evidence="1">Bifunctional adenosylcobinamide kinase/adenosylcobinamide-phosphate guanylyltransferase</fullName>
    </submittedName>
</protein>
<dbReference type="GO" id="GO:0016301">
    <property type="term" value="F:kinase activity"/>
    <property type="evidence" value="ECO:0007669"/>
    <property type="project" value="UniProtKB-KW"/>
</dbReference>
<dbReference type="RefSeq" id="WP_054326987.1">
    <property type="nucleotide sequence ID" value="NZ_JAOQJE010000014.1"/>
</dbReference>
<keyword evidence="1" id="KW-0808">Transferase</keyword>
<proteinExistence type="predicted"/>